<reference evidence="1" key="1">
    <citation type="journal article" date="2014" name="Int. J. Syst. Evol. Microbiol.">
        <title>Complete genome sequence of Corynebacterium casei LMG S-19264T (=DSM 44701T), isolated from a smear-ripened cheese.</title>
        <authorList>
            <consortium name="US DOE Joint Genome Institute (JGI-PGF)"/>
            <person name="Walter F."/>
            <person name="Albersmeier A."/>
            <person name="Kalinowski J."/>
            <person name="Ruckert C."/>
        </authorList>
    </citation>
    <scope>NUCLEOTIDE SEQUENCE</scope>
    <source>
        <strain evidence="1">KCTC 42651</strain>
    </source>
</reference>
<evidence type="ECO:0000313" key="1">
    <source>
        <dbReference type="EMBL" id="GHD51053.1"/>
    </source>
</evidence>
<reference evidence="1" key="2">
    <citation type="submission" date="2020-09" db="EMBL/GenBank/DDBJ databases">
        <authorList>
            <person name="Sun Q."/>
            <person name="Kim S."/>
        </authorList>
    </citation>
    <scope>NUCLEOTIDE SEQUENCE</scope>
    <source>
        <strain evidence="1">KCTC 42651</strain>
    </source>
</reference>
<sequence length="434" mass="49987">MPAASTDPPLRHPYLEHAAPGIDRQDQRAAYFEQIGEWPHALSAYLAMQRADGTRSEKRARRIERLRERWREADGDTEAVGELRDHDFKRLLQTAREAARAGEPDLLRDAVVLREAHRRNPDDRRVQHMLSINYLGWLAESGGGPEIAVGDYVAIDDAEELAARVDRLVEPRRRVPHWLVVCPSGSGTWQLRDYLQHLGEAGRARFLVDAHQLQKQRLRPVEQAVLNQGWLAFAHLSRFTDMRFVVAGNLHDPVQALVYSTVRKEWRRYFRRLGEEVYPPPALITAQAIETIREMAQAAVDRAPVNDLEAYFEANYERPFGFPLDAFQIQHRRRGYFVGFHRNLTFVLTRLADLETVFAPMLDRVLGIETADRRPVADFRVTSPPAVSRHLRDIAGRIAVPRGLVERSLNTGFMERYFLRDQLDAMRRRWGLTA</sequence>
<gene>
    <name evidence="1" type="ORF">GCM10017083_25050</name>
</gene>
<organism evidence="1 2">
    <name type="scientific">Thalassobaculum fulvum</name>
    <dbReference type="NCBI Taxonomy" id="1633335"/>
    <lineage>
        <taxon>Bacteria</taxon>
        <taxon>Pseudomonadati</taxon>
        <taxon>Pseudomonadota</taxon>
        <taxon>Alphaproteobacteria</taxon>
        <taxon>Rhodospirillales</taxon>
        <taxon>Thalassobaculaceae</taxon>
        <taxon>Thalassobaculum</taxon>
    </lineage>
</organism>
<comment type="caution">
    <text evidence="1">The sequence shown here is derived from an EMBL/GenBank/DDBJ whole genome shotgun (WGS) entry which is preliminary data.</text>
</comment>
<protein>
    <submittedName>
        <fullName evidence="1">Uncharacterized protein</fullName>
    </submittedName>
</protein>
<dbReference type="RefSeq" id="WP_189989990.1">
    <property type="nucleotide sequence ID" value="NZ_BMZS01000005.1"/>
</dbReference>
<dbReference type="EMBL" id="BMZS01000005">
    <property type="protein sequence ID" value="GHD51053.1"/>
    <property type="molecule type" value="Genomic_DNA"/>
</dbReference>
<proteinExistence type="predicted"/>
<name>A0A918XTH8_9PROT</name>
<accession>A0A918XTH8</accession>
<keyword evidence="2" id="KW-1185">Reference proteome</keyword>
<dbReference type="AlphaFoldDB" id="A0A918XTH8"/>
<dbReference type="Proteomes" id="UP000630353">
    <property type="component" value="Unassembled WGS sequence"/>
</dbReference>
<evidence type="ECO:0000313" key="2">
    <source>
        <dbReference type="Proteomes" id="UP000630353"/>
    </source>
</evidence>